<protein>
    <submittedName>
        <fullName evidence="2">Uncharacterized protein</fullName>
    </submittedName>
</protein>
<reference evidence="2 3" key="1">
    <citation type="submission" date="2024-10" db="EMBL/GenBank/DDBJ databases">
        <title>The Natural Products Discovery Center: Release of the First 8490 Sequenced Strains for Exploring Actinobacteria Biosynthetic Diversity.</title>
        <authorList>
            <person name="Kalkreuter E."/>
            <person name="Kautsar S.A."/>
            <person name="Yang D."/>
            <person name="Bader C.D."/>
            <person name="Teijaro C.N."/>
            <person name="Fluegel L."/>
            <person name="Davis C.M."/>
            <person name="Simpson J.R."/>
            <person name="Lauterbach L."/>
            <person name="Steele A.D."/>
            <person name="Gui C."/>
            <person name="Meng S."/>
            <person name="Li G."/>
            <person name="Viehrig K."/>
            <person name="Ye F."/>
            <person name="Su P."/>
            <person name="Kiefer A.F."/>
            <person name="Nichols A."/>
            <person name="Cepeda A.J."/>
            <person name="Yan W."/>
            <person name="Fan B."/>
            <person name="Jiang Y."/>
            <person name="Adhikari A."/>
            <person name="Zheng C.-J."/>
            <person name="Schuster L."/>
            <person name="Cowan T.M."/>
            <person name="Smanski M.J."/>
            <person name="Chevrette M.G."/>
            <person name="De Carvalho L.P.S."/>
            <person name="Shen B."/>
        </authorList>
    </citation>
    <scope>NUCLEOTIDE SEQUENCE [LARGE SCALE GENOMIC DNA]</scope>
    <source>
        <strain evidence="2 3">NPDC087220</strain>
    </source>
</reference>
<dbReference type="Proteomes" id="UP001617351">
    <property type="component" value="Unassembled WGS sequence"/>
</dbReference>
<feature type="region of interest" description="Disordered" evidence="1">
    <location>
        <begin position="1"/>
        <end position="33"/>
    </location>
</feature>
<comment type="caution">
    <text evidence="2">The sequence shown here is derived from an EMBL/GenBank/DDBJ whole genome shotgun (WGS) entry which is preliminary data.</text>
</comment>
<evidence type="ECO:0000256" key="1">
    <source>
        <dbReference type="SAM" id="MobiDB-lite"/>
    </source>
</evidence>
<name>A0ABW8EKW5_STRT5</name>
<sequence>MHDPSLPFSDTEPPFSGDSTAGPSGPVADDRFGPVDVRLDAERGTVAVAGGALPEVRLVRGGGAKPNRYAPIGTRDGARLTLTVDGGPADIRPARAWIPRRSYRVDARAGGSRYRLVPCSATASRLLRDGRRLGEFTSRGDGSVAADWLPGADPQPQDAAVGYALAAAFGTGGRSLGDLLVDIVDALLPG</sequence>
<dbReference type="RefSeq" id="WP_402382616.1">
    <property type="nucleotide sequence ID" value="NZ_JBIUYY010000008.1"/>
</dbReference>
<accession>A0ABW8EKW5</accession>
<gene>
    <name evidence="2" type="ORF">ACIO7M_19540</name>
</gene>
<proteinExistence type="predicted"/>
<evidence type="ECO:0000313" key="2">
    <source>
        <dbReference type="EMBL" id="MFJ2823288.1"/>
    </source>
</evidence>
<evidence type="ECO:0000313" key="3">
    <source>
        <dbReference type="Proteomes" id="UP001617351"/>
    </source>
</evidence>
<dbReference type="EMBL" id="JBIUYY010000008">
    <property type="protein sequence ID" value="MFJ2823288.1"/>
    <property type="molecule type" value="Genomic_DNA"/>
</dbReference>
<keyword evidence="3" id="KW-1185">Reference proteome</keyword>
<organism evidence="2 3">
    <name type="scientific">Streptomyces toxytricini</name>
    <name type="common">Actinomyces toxytricini</name>
    <dbReference type="NCBI Taxonomy" id="67369"/>
    <lineage>
        <taxon>Bacteria</taxon>
        <taxon>Bacillati</taxon>
        <taxon>Actinomycetota</taxon>
        <taxon>Actinomycetes</taxon>
        <taxon>Kitasatosporales</taxon>
        <taxon>Streptomycetaceae</taxon>
        <taxon>Streptomyces</taxon>
    </lineage>
</organism>